<sequence>MVTLALPEFDSWRVRPHLPGFRLRDRRGQMGYRERIATGPGYNVNANPLPHTKLTPLVFHTQIEHCNMANDHIFQGSVCATDVDKWDIENE</sequence>
<proteinExistence type="predicted"/>
<gene>
    <name evidence="1" type="primary">Hypp4930</name>
    <name evidence="1" type="ORF">BLAG_LOCUS24316</name>
</gene>
<accession>A0A8K0AD72</accession>
<name>A0A8K0AD72_BRALA</name>
<dbReference type="AlphaFoldDB" id="A0A8K0AD72"/>
<keyword evidence="2" id="KW-1185">Reference proteome</keyword>
<dbReference type="EMBL" id="OV696693">
    <property type="protein sequence ID" value="CAH1272756.1"/>
    <property type="molecule type" value="Genomic_DNA"/>
</dbReference>
<evidence type="ECO:0000313" key="2">
    <source>
        <dbReference type="Proteomes" id="UP000838412"/>
    </source>
</evidence>
<evidence type="ECO:0000313" key="1">
    <source>
        <dbReference type="EMBL" id="CAH1272756.1"/>
    </source>
</evidence>
<dbReference type="Proteomes" id="UP000838412">
    <property type="component" value="Chromosome 8"/>
</dbReference>
<protein>
    <submittedName>
        <fullName evidence="1">Hypp4930 protein</fullName>
    </submittedName>
</protein>
<reference evidence="1" key="1">
    <citation type="submission" date="2022-01" db="EMBL/GenBank/DDBJ databases">
        <authorList>
            <person name="Braso-Vives M."/>
        </authorList>
    </citation>
    <scope>NUCLEOTIDE SEQUENCE</scope>
</reference>
<organism evidence="1 2">
    <name type="scientific">Branchiostoma lanceolatum</name>
    <name type="common">Common lancelet</name>
    <name type="synonym">Amphioxus lanceolatum</name>
    <dbReference type="NCBI Taxonomy" id="7740"/>
    <lineage>
        <taxon>Eukaryota</taxon>
        <taxon>Metazoa</taxon>
        <taxon>Chordata</taxon>
        <taxon>Cephalochordata</taxon>
        <taxon>Leptocardii</taxon>
        <taxon>Amphioxiformes</taxon>
        <taxon>Branchiostomatidae</taxon>
        <taxon>Branchiostoma</taxon>
    </lineage>
</organism>